<gene>
    <name evidence="1" type="ORF">B0B51_23215</name>
</gene>
<name>A0A1U9VPS7_9RALS</name>
<protein>
    <submittedName>
        <fullName evidence="1">Uncharacterized protein</fullName>
    </submittedName>
</protein>
<sequence>MFELANHKAKLDSVNARAEIHGEERKPAFDLKFTVAMGNECLAFFAPELRSSLYKKSAAQGELIDEERDSALRFPKMGSFKWDWEGVGYKLTIPYGIGGSSDIVVDGININGFRITPQEGSTVLVTFRAIAHLDEKVVGPLCSLIQRETEISIDPPPPASAADLFKE</sequence>
<accession>A0A1U9VPS7</accession>
<dbReference type="AlphaFoldDB" id="A0A1U9VPS7"/>
<reference evidence="1 2" key="1">
    <citation type="submission" date="2017-02" db="EMBL/GenBank/DDBJ databases">
        <title>Blood Disease Bacterium A2-HR MARDI.</title>
        <authorList>
            <person name="Badrun R."/>
            <person name="Abu Bakar N."/>
            <person name="Laboh R."/>
        </authorList>
    </citation>
    <scope>NUCLEOTIDE SEQUENCE [LARGE SCALE GENOMIC DNA]</scope>
    <source>
        <strain evidence="1 2">A2-HR MARDI</strain>
        <plasmid evidence="2">Plasmid</plasmid>
    </source>
</reference>
<proteinExistence type="predicted"/>
<dbReference type="EMBL" id="CP019912">
    <property type="protein sequence ID" value="AQW32694.1"/>
    <property type="molecule type" value="Genomic_DNA"/>
</dbReference>
<evidence type="ECO:0000313" key="1">
    <source>
        <dbReference type="EMBL" id="AQW32694.1"/>
    </source>
</evidence>
<keyword evidence="1" id="KW-0614">Plasmid</keyword>
<geneLocation type="plasmid" evidence="1">
    <name>unnamed</name>
</geneLocation>
<evidence type="ECO:0000313" key="2">
    <source>
        <dbReference type="Proteomes" id="UP000189628"/>
    </source>
</evidence>
<dbReference type="Proteomes" id="UP000189628">
    <property type="component" value="Plasmid unnamed"/>
</dbReference>
<dbReference type="RefSeq" id="WP_078223794.1">
    <property type="nucleotide sequence ID" value="NZ_CP019912.1"/>
</dbReference>
<organism evidence="1 2">
    <name type="scientific">blood disease bacterium A2-HR MARDI</name>
    <dbReference type="NCBI Taxonomy" id="1944648"/>
    <lineage>
        <taxon>Bacteria</taxon>
        <taxon>Pseudomonadati</taxon>
        <taxon>Pseudomonadota</taxon>
        <taxon>Betaproteobacteria</taxon>
        <taxon>Burkholderiales</taxon>
        <taxon>Burkholderiaceae</taxon>
        <taxon>Ralstonia</taxon>
        <taxon>Ralstonia solanacearum species complex</taxon>
    </lineage>
</organism>